<reference evidence="1" key="1">
    <citation type="journal article" date="2023" name="G3 (Bethesda)">
        <title>A reference genome for the long-term kleptoplast-retaining sea slug Elysia crispata morphotype clarki.</title>
        <authorList>
            <person name="Eastman K.E."/>
            <person name="Pendleton A.L."/>
            <person name="Shaikh M.A."/>
            <person name="Suttiyut T."/>
            <person name="Ogas R."/>
            <person name="Tomko P."/>
            <person name="Gavelis G."/>
            <person name="Widhalm J.R."/>
            <person name="Wisecaver J.H."/>
        </authorList>
    </citation>
    <scope>NUCLEOTIDE SEQUENCE</scope>
    <source>
        <strain evidence="1">ECLA1</strain>
    </source>
</reference>
<dbReference type="AlphaFoldDB" id="A0AAE1DPC8"/>
<accession>A0AAE1DPC8</accession>
<name>A0AAE1DPC8_9GAST</name>
<evidence type="ECO:0000313" key="2">
    <source>
        <dbReference type="Proteomes" id="UP001283361"/>
    </source>
</evidence>
<organism evidence="1 2">
    <name type="scientific">Elysia crispata</name>
    <name type="common">lettuce slug</name>
    <dbReference type="NCBI Taxonomy" id="231223"/>
    <lineage>
        <taxon>Eukaryota</taxon>
        <taxon>Metazoa</taxon>
        <taxon>Spiralia</taxon>
        <taxon>Lophotrochozoa</taxon>
        <taxon>Mollusca</taxon>
        <taxon>Gastropoda</taxon>
        <taxon>Heterobranchia</taxon>
        <taxon>Euthyneura</taxon>
        <taxon>Panpulmonata</taxon>
        <taxon>Sacoglossa</taxon>
        <taxon>Placobranchoidea</taxon>
        <taxon>Plakobranchidae</taxon>
        <taxon>Elysia</taxon>
    </lineage>
</organism>
<gene>
    <name evidence="1" type="ORF">RRG08_062827</name>
</gene>
<keyword evidence="2" id="KW-1185">Reference proteome</keyword>
<comment type="caution">
    <text evidence="1">The sequence shown here is derived from an EMBL/GenBank/DDBJ whole genome shotgun (WGS) entry which is preliminary data.</text>
</comment>
<sequence>MSTPDKVYLYQFQDPEKTFLRKQLYAFCLDTINELRNSLVDAQVDGFDENIESDNLTNVLSKVNPALLKGPVPTDEAEAGDKACWPERPTTAKRGANMWIMFIFLQRCIQQNPGRGLLARDGATL</sequence>
<dbReference type="Proteomes" id="UP001283361">
    <property type="component" value="Unassembled WGS sequence"/>
</dbReference>
<proteinExistence type="predicted"/>
<protein>
    <submittedName>
        <fullName evidence="1">Uncharacterized protein</fullName>
    </submittedName>
</protein>
<evidence type="ECO:0000313" key="1">
    <source>
        <dbReference type="EMBL" id="KAK3777752.1"/>
    </source>
</evidence>
<dbReference type="EMBL" id="JAWDGP010003059">
    <property type="protein sequence ID" value="KAK3777752.1"/>
    <property type="molecule type" value="Genomic_DNA"/>
</dbReference>